<dbReference type="GO" id="GO:0003676">
    <property type="term" value="F:nucleic acid binding"/>
    <property type="evidence" value="ECO:0007669"/>
    <property type="project" value="InterPro"/>
</dbReference>
<reference evidence="3 4" key="1">
    <citation type="journal article" date="2019" name="Genome Biol. Evol.">
        <title>Insights into the evolution of the New World diploid cottons (Gossypium, subgenus Houzingenia) based on genome sequencing.</title>
        <authorList>
            <person name="Grover C.E."/>
            <person name="Arick M.A. 2nd"/>
            <person name="Thrash A."/>
            <person name="Conover J.L."/>
            <person name="Sanders W.S."/>
            <person name="Peterson D.G."/>
            <person name="Frelichowski J.E."/>
            <person name="Scheffler J.A."/>
            <person name="Scheffler B.E."/>
            <person name="Wendel J.F."/>
        </authorList>
    </citation>
    <scope>NUCLEOTIDE SEQUENCE [LARGE SCALE GENOMIC DNA]</scope>
    <source>
        <strain evidence="3">185</strain>
        <tissue evidence="3">Leaf</tissue>
    </source>
</reference>
<dbReference type="SUPFAM" id="SSF57756">
    <property type="entry name" value="Retrovirus zinc finger-like domains"/>
    <property type="match status" value="1"/>
</dbReference>
<evidence type="ECO:0000256" key="1">
    <source>
        <dbReference type="PROSITE-ProRule" id="PRU00047"/>
    </source>
</evidence>
<protein>
    <recommendedName>
        <fullName evidence="2">CCHC-type domain-containing protein</fullName>
    </recommendedName>
</protein>
<accession>A0A7J8Y9N7</accession>
<feature type="domain" description="CCHC-type" evidence="2">
    <location>
        <begin position="81"/>
        <end position="96"/>
    </location>
</feature>
<dbReference type="InterPro" id="IPR040256">
    <property type="entry name" value="At4g02000-like"/>
</dbReference>
<dbReference type="AlphaFoldDB" id="A0A7J8Y9N7"/>
<dbReference type="GO" id="GO:0008270">
    <property type="term" value="F:zinc ion binding"/>
    <property type="evidence" value="ECO:0007669"/>
    <property type="project" value="UniProtKB-KW"/>
</dbReference>
<proteinExistence type="predicted"/>
<sequence length="207" mass="22823">MVLAWVTLSGLPSFMYKRRILKVVRGLVGNVAKVDFNTNSKIRGLLARMVNFLDLDRPLVFQVWVNRELQQVEYEALPTICFSCGKCGHLKEMCPSPVVESNNVIGKVNGDSGSIESKNDVGTEGFAKSEEVGFRRGKSGVDIFALNGLENLEVDDGVVDEAISSDVAKIKGKSKSVMQNWGKGISLLKRGEVGLWWNQIMVWAVVC</sequence>
<dbReference type="InterPro" id="IPR001878">
    <property type="entry name" value="Znf_CCHC"/>
</dbReference>
<keyword evidence="4" id="KW-1185">Reference proteome</keyword>
<dbReference type="PROSITE" id="PS50158">
    <property type="entry name" value="ZF_CCHC"/>
    <property type="match status" value="1"/>
</dbReference>
<keyword evidence="1" id="KW-0863">Zinc-finger</keyword>
<organism evidence="3 4">
    <name type="scientific">Gossypium aridum</name>
    <name type="common">American cotton</name>
    <name type="synonym">Erioxylum aridum</name>
    <dbReference type="NCBI Taxonomy" id="34290"/>
    <lineage>
        <taxon>Eukaryota</taxon>
        <taxon>Viridiplantae</taxon>
        <taxon>Streptophyta</taxon>
        <taxon>Embryophyta</taxon>
        <taxon>Tracheophyta</taxon>
        <taxon>Spermatophyta</taxon>
        <taxon>Magnoliopsida</taxon>
        <taxon>eudicotyledons</taxon>
        <taxon>Gunneridae</taxon>
        <taxon>Pentapetalae</taxon>
        <taxon>rosids</taxon>
        <taxon>malvids</taxon>
        <taxon>Malvales</taxon>
        <taxon>Malvaceae</taxon>
        <taxon>Malvoideae</taxon>
        <taxon>Gossypium</taxon>
    </lineage>
</organism>
<keyword evidence="1" id="KW-0862">Zinc</keyword>
<dbReference type="Proteomes" id="UP000593577">
    <property type="component" value="Unassembled WGS sequence"/>
</dbReference>
<dbReference type="PANTHER" id="PTHR31286:SF173">
    <property type="entry name" value="DUF4283 DOMAIN-CONTAINING PROTEIN"/>
    <property type="match status" value="1"/>
</dbReference>
<dbReference type="EMBL" id="JABFAA010000011">
    <property type="protein sequence ID" value="MBA0696306.1"/>
    <property type="molecule type" value="Genomic_DNA"/>
</dbReference>
<dbReference type="PANTHER" id="PTHR31286">
    <property type="entry name" value="GLYCINE-RICH CELL WALL STRUCTURAL PROTEIN 1.8-LIKE"/>
    <property type="match status" value="1"/>
</dbReference>
<dbReference type="InterPro" id="IPR036875">
    <property type="entry name" value="Znf_CCHC_sf"/>
</dbReference>
<name>A0A7J8Y9N7_GOSAI</name>
<evidence type="ECO:0000259" key="2">
    <source>
        <dbReference type="PROSITE" id="PS50158"/>
    </source>
</evidence>
<keyword evidence="1" id="KW-0479">Metal-binding</keyword>
<evidence type="ECO:0000313" key="4">
    <source>
        <dbReference type="Proteomes" id="UP000593577"/>
    </source>
</evidence>
<evidence type="ECO:0000313" key="3">
    <source>
        <dbReference type="EMBL" id="MBA0696306.1"/>
    </source>
</evidence>
<comment type="caution">
    <text evidence="3">The sequence shown here is derived from an EMBL/GenBank/DDBJ whole genome shotgun (WGS) entry which is preliminary data.</text>
</comment>
<gene>
    <name evidence="3" type="ORF">Goari_002866</name>
</gene>